<organism evidence="2 3">
    <name type="scientific">Psylliodes chrysocephalus</name>
    <dbReference type="NCBI Taxonomy" id="3402493"/>
    <lineage>
        <taxon>Eukaryota</taxon>
        <taxon>Metazoa</taxon>
        <taxon>Ecdysozoa</taxon>
        <taxon>Arthropoda</taxon>
        <taxon>Hexapoda</taxon>
        <taxon>Insecta</taxon>
        <taxon>Pterygota</taxon>
        <taxon>Neoptera</taxon>
        <taxon>Endopterygota</taxon>
        <taxon>Coleoptera</taxon>
        <taxon>Polyphaga</taxon>
        <taxon>Cucujiformia</taxon>
        <taxon>Chrysomeloidea</taxon>
        <taxon>Chrysomelidae</taxon>
        <taxon>Galerucinae</taxon>
        <taxon>Alticini</taxon>
        <taxon>Psylliodes</taxon>
    </lineage>
</organism>
<keyword evidence="1" id="KW-0175">Coiled coil</keyword>
<proteinExistence type="predicted"/>
<dbReference type="OrthoDB" id="6725296at2759"/>
<evidence type="ECO:0000313" key="2">
    <source>
        <dbReference type="EMBL" id="CAH1113879.1"/>
    </source>
</evidence>
<dbReference type="Proteomes" id="UP001153636">
    <property type="component" value="Chromosome 7"/>
</dbReference>
<gene>
    <name evidence="2" type="ORF">PSYICH_LOCUS13031</name>
</gene>
<evidence type="ECO:0000256" key="1">
    <source>
        <dbReference type="SAM" id="Coils"/>
    </source>
</evidence>
<accession>A0A9P0D8N2</accession>
<dbReference type="EMBL" id="OV651819">
    <property type="protein sequence ID" value="CAH1113879.1"/>
    <property type="molecule type" value="Genomic_DNA"/>
</dbReference>
<sequence length="159" mass="19035">MPHIEIIFKQLQTINTDLIKAKQELKNFENAMQKIRNEIDKIIDKIDSELLETEDELVPQKRRRYARYDRSVSINRKIEALEVCDSIIKQIKTRFTFTGHLIAAALFMKEDFIEYQKYFPDQLLSDTVNAYQFIEKIVLKQNCKYFTKEKSCKPFLCYH</sequence>
<name>A0A9P0D8N2_9CUCU</name>
<protein>
    <submittedName>
        <fullName evidence="2">Uncharacterized protein</fullName>
    </submittedName>
</protein>
<evidence type="ECO:0000313" key="3">
    <source>
        <dbReference type="Proteomes" id="UP001153636"/>
    </source>
</evidence>
<reference evidence="2" key="1">
    <citation type="submission" date="2022-01" db="EMBL/GenBank/DDBJ databases">
        <authorList>
            <person name="King R."/>
        </authorList>
    </citation>
    <scope>NUCLEOTIDE SEQUENCE</scope>
</reference>
<feature type="coiled-coil region" evidence="1">
    <location>
        <begin position="11"/>
        <end position="52"/>
    </location>
</feature>
<keyword evidence="3" id="KW-1185">Reference proteome</keyword>
<dbReference type="AlphaFoldDB" id="A0A9P0D8N2"/>